<evidence type="ECO:0000313" key="6">
    <source>
        <dbReference type="EMBL" id="OIT18945.1"/>
    </source>
</evidence>
<keyword evidence="3" id="KW-0378">Hydrolase</keyword>
<sequence length="98" mass="11462">MHSTNLIFSGKDHHTKLDRTRCYLTDCGAFLIKYVELLMMGKDVEKFQPEVIKDFRKELAANLWAHGEWKRNYGYDTPPENVGDDYDSENETCCPKEL</sequence>
<dbReference type="EMBL" id="MJEQ01013444">
    <property type="protein sequence ID" value="OIT18945.1"/>
    <property type="molecule type" value="Genomic_DNA"/>
</dbReference>
<keyword evidence="7" id="KW-1185">Reference proteome</keyword>
<evidence type="ECO:0000256" key="2">
    <source>
        <dbReference type="ARBA" id="ARBA00022670"/>
    </source>
</evidence>
<evidence type="ECO:0000259" key="5">
    <source>
        <dbReference type="Pfam" id="PF02902"/>
    </source>
</evidence>
<dbReference type="Proteomes" id="UP000187609">
    <property type="component" value="Unassembled WGS sequence"/>
</dbReference>
<comment type="similarity">
    <text evidence="1">Belongs to the peptidase C48 family.</text>
</comment>
<name>A0A1J6KI14_NICAT</name>
<evidence type="ECO:0000256" key="1">
    <source>
        <dbReference type="ARBA" id="ARBA00005234"/>
    </source>
</evidence>
<dbReference type="Pfam" id="PF02902">
    <property type="entry name" value="Peptidase_C48"/>
    <property type="match status" value="1"/>
</dbReference>
<feature type="region of interest" description="Disordered" evidence="4">
    <location>
        <begin position="76"/>
        <end position="98"/>
    </location>
</feature>
<protein>
    <recommendedName>
        <fullName evidence="5">Ubiquitin-like protease family profile domain-containing protein</fullName>
    </recommendedName>
</protein>
<proteinExistence type="inferred from homology"/>
<dbReference type="GO" id="GO:0006508">
    <property type="term" value="P:proteolysis"/>
    <property type="evidence" value="ECO:0007669"/>
    <property type="project" value="UniProtKB-KW"/>
</dbReference>
<evidence type="ECO:0000313" key="7">
    <source>
        <dbReference type="Proteomes" id="UP000187609"/>
    </source>
</evidence>
<dbReference type="InterPro" id="IPR038765">
    <property type="entry name" value="Papain-like_cys_pep_sf"/>
</dbReference>
<dbReference type="SUPFAM" id="SSF54001">
    <property type="entry name" value="Cysteine proteinases"/>
    <property type="match status" value="1"/>
</dbReference>
<dbReference type="AlphaFoldDB" id="A0A1J6KI14"/>
<dbReference type="Gramene" id="OIT18945">
    <property type="protein sequence ID" value="OIT18945"/>
    <property type="gene ID" value="A4A49_64088"/>
</dbReference>
<dbReference type="InterPro" id="IPR003653">
    <property type="entry name" value="Peptidase_C48_C"/>
</dbReference>
<dbReference type="Gene3D" id="3.40.395.10">
    <property type="entry name" value="Adenoviral Proteinase, Chain A"/>
    <property type="match status" value="1"/>
</dbReference>
<feature type="domain" description="Ubiquitin-like protease family profile" evidence="5">
    <location>
        <begin position="26"/>
        <end position="62"/>
    </location>
</feature>
<gene>
    <name evidence="6" type="ORF">A4A49_64088</name>
</gene>
<keyword evidence="2" id="KW-0645">Protease</keyword>
<evidence type="ECO:0000256" key="4">
    <source>
        <dbReference type="SAM" id="MobiDB-lite"/>
    </source>
</evidence>
<comment type="caution">
    <text evidence="6">The sequence shown here is derived from an EMBL/GenBank/DDBJ whole genome shotgun (WGS) entry which is preliminary data.</text>
</comment>
<reference evidence="6" key="1">
    <citation type="submission" date="2016-11" db="EMBL/GenBank/DDBJ databases">
        <title>The genome of Nicotiana attenuata.</title>
        <authorList>
            <person name="Xu S."/>
            <person name="Brockmoeller T."/>
            <person name="Gaquerel E."/>
            <person name="Navarro A."/>
            <person name="Kuhl H."/>
            <person name="Gase K."/>
            <person name="Ling Z."/>
            <person name="Zhou W."/>
            <person name="Kreitzer C."/>
            <person name="Stanke M."/>
            <person name="Tang H."/>
            <person name="Lyons E."/>
            <person name="Pandey P."/>
            <person name="Pandey S.P."/>
            <person name="Timmermann B."/>
            <person name="Baldwin I.T."/>
        </authorList>
    </citation>
    <scope>NUCLEOTIDE SEQUENCE [LARGE SCALE GENOMIC DNA]</scope>
    <source>
        <strain evidence="6">UT</strain>
    </source>
</reference>
<dbReference type="GO" id="GO:0008234">
    <property type="term" value="F:cysteine-type peptidase activity"/>
    <property type="evidence" value="ECO:0007669"/>
    <property type="project" value="InterPro"/>
</dbReference>
<accession>A0A1J6KI14</accession>
<organism evidence="6 7">
    <name type="scientific">Nicotiana attenuata</name>
    <name type="common">Coyote tobacco</name>
    <dbReference type="NCBI Taxonomy" id="49451"/>
    <lineage>
        <taxon>Eukaryota</taxon>
        <taxon>Viridiplantae</taxon>
        <taxon>Streptophyta</taxon>
        <taxon>Embryophyta</taxon>
        <taxon>Tracheophyta</taxon>
        <taxon>Spermatophyta</taxon>
        <taxon>Magnoliopsida</taxon>
        <taxon>eudicotyledons</taxon>
        <taxon>Gunneridae</taxon>
        <taxon>Pentapetalae</taxon>
        <taxon>asterids</taxon>
        <taxon>lamiids</taxon>
        <taxon>Solanales</taxon>
        <taxon>Solanaceae</taxon>
        <taxon>Nicotianoideae</taxon>
        <taxon>Nicotianeae</taxon>
        <taxon>Nicotiana</taxon>
    </lineage>
</organism>
<dbReference type="SMR" id="A0A1J6KI14"/>
<evidence type="ECO:0000256" key="3">
    <source>
        <dbReference type="ARBA" id="ARBA00022801"/>
    </source>
</evidence>